<sequence>MRTMARNFKPKKLARDLVKESIPKFNPTIADGVASDQFKDLENYIRKVFRDAASLFPPELKFLGMRRVDPQTEAKHVLEKCEKSNNRTVEIAESSVYLVSFDFEFNGEKIEHRVYLPYLVGNNQLWIRGVLHTIIPVLTAPVFSVTVQGGSPLIFLKLLAAKLTFKRINLYTFLMNGQPSSHGIVWSQIWRGDRRKMTHYEEKKNDSVQIKHILALYLFTEFGLTGAFKKYANTDIKVFCGNIPKEYYDESKWVICQTTGKKPISFKRGVYIPHEISIVFKRKDNRSQEETNMLNALLVGFFYLADSYIVQMPQPDSDRDVSEFEDFNFWAEMMGHAIFWTNEHISTYVTQVTRHMAHVRNMLDYHQVQDLKGAELNNIEDMFDMLAYVMANFANIITENDNGSLYNKRLLILRNVLDELINGINTIQSRSLSGQELKDKTVRKDIRENLQEEKILKMGKKPYVRTETSPSDNKMFGYTNKFLMQNNITENSSPDKVNPQDPDSRLHASILEIGSYLAIKRSEISGRSLLNPYQILNRTGITLQNKELKSRIAYISKMITRD</sequence>
<protein>
    <submittedName>
        <fullName evidence="1">Uncharacterized protein</fullName>
    </submittedName>
</protein>
<organism evidence="1">
    <name type="scientific">Myoviridae sp. ct3wi9</name>
    <dbReference type="NCBI Taxonomy" id="2826610"/>
    <lineage>
        <taxon>Viruses</taxon>
        <taxon>Duplodnaviria</taxon>
        <taxon>Heunggongvirae</taxon>
        <taxon>Uroviricota</taxon>
        <taxon>Caudoviricetes</taxon>
    </lineage>
</organism>
<proteinExistence type="predicted"/>
<evidence type="ECO:0000313" key="1">
    <source>
        <dbReference type="EMBL" id="DAD86679.1"/>
    </source>
</evidence>
<name>A0A8S5MX55_9CAUD</name>
<reference evidence="1" key="1">
    <citation type="journal article" date="2021" name="Proc. Natl. Acad. Sci. U.S.A.">
        <title>A Catalog of Tens of Thousands of Viruses from Human Metagenomes Reveals Hidden Associations with Chronic Diseases.</title>
        <authorList>
            <person name="Tisza M.J."/>
            <person name="Buck C.B."/>
        </authorList>
    </citation>
    <scope>NUCLEOTIDE SEQUENCE</scope>
    <source>
        <strain evidence="1">Ct3wi9</strain>
    </source>
</reference>
<accession>A0A8S5MX55</accession>
<dbReference type="EMBL" id="BK015006">
    <property type="protein sequence ID" value="DAD86679.1"/>
    <property type="molecule type" value="Genomic_DNA"/>
</dbReference>